<dbReference type="GO" id="GO:0005506">
    <property type="term" value="F:iron ion binding"/>
    <property type="evidence" value="ECO:0007669"/>
    <property type="project" value="InterPro"/>
</dbReference>
<dbReference type="InterPro" id="IPR017972">
    <property type="entry name" value="Cyt_P450_CS"/>
</dbReference>
<dbReference type="PROSITE" id="PS00086">
    <property type="entry name" value="CYTOCHROME_P450"/>
    <property type="match status" value="1"/>
</dbReference>
<dbReference type="GO" id="GO:0020037">
    <property type="term" value="F:heme binding"/>
    <property type="evidence" value="ECO:0007669"/>
    <property type="project" value="InterPro"/>
</dbReference>
<evidence type="ECO:0000256" key="6">
    <source>
        <dbReference type="RuleBase" id="RU000461"/>
    </source>
</evidence>
<dbReference type="PANTHER" id="PTHR24305:SF226">
    <property type="entry name" value="CYTOCHROME P450 MONOOXYGENASE"/>
    <property type="match status" value="1"/>
</dbReference>
<dbReference type="GO" id="GO:0016705">
    <property type="term" value="F:oxidoreductase activity, acting on paired donors, with incorporation or reduction of molecular oxygen"/>
    <property type="evidence" value="ECO:0007669"/>
    <property type="project" value="InterPro"/>
</dbReference>
<evidence type="ECO:0000256" key="4">
    <source>
        <dbReference type="ARBA" id="ARBA00023004"/>
    </source>
</evidence>
<dbReference type="AlphaFoldDB" id="A0A9P9WEE2"/>
<evidence type="ECO:0008006" key="10">
    <source>
        <dbReference type="Google" id="ProtNLM"/>
    </source>
</evidence>
<dbReference type="PRINTS" id="PR00385">
    <property type="entry name" value="P450"/>
</dbReference>
<keyword evidence="2 5" id="KW-0349">Heme</keyword>
<keyword evidence="7" id="KW-0472">Membrane</keyword>
<comment type="similarity">
    <text evidence="6">Belongs to the cytochrome P450 family.</text>
</comment>
<evidence type="ECO:0000313" key="9">
    <source>
        <dbReference type="Proteomes" id="UP000829685"/>
    </source>
</evidence>
<keyword evidence="3 5" id="KW-0479">Metal-binding</keyword>
<feature type="transmembrane region" description="Helical" evidence="7">
    <location>
        <begin position="7"/>
        <end position="29"/>
    </location>
</feature>
<reference evidence="8" key="1">
    <citation type="submission" date="2021-03" db="EMBL/GenBank/DDBJ databases">
        <title>Revisited historic fungal species revealed as producer of novel bioactive compounds through whole genome sequencing and comparative genomics.</title>
        <authorList>
            <person name="Vignolle G.A."/>
            <person name="Hochenegger N."/>
            <person name="Mach R.L."/>
            <person name="Mach-Aigner A.R."/>
            <person name="Javad Rahimi M."/>
            <person name="Salim K.A."/>
            <person name="Chan C.M."/>
            <person name="Lim L.B.L."/>
            <person name="Cai F."/>
            <person name="Druzhinina I.S."/>
            <person name="U'Ren J.M."/>
            <person name="Derntl C."/>
        </authorList>
    </citation>
    <scope>NUCLEOTIDE SEQUENCE</scope>
    <source>
        <strain evidence="8">TUCIM 5799</strain>
    </source>
</reference>
<feature type="binding site" description="axial binding residue" evidence="5">
    <location>
        <position position="420"/>
    </location>
    <ligand>
        <name>heme</name>
        <dbReference type="ChEBI" id="CHEBI:30413"/>
    </ligand>
    <ligandPart>
        <name>Fe</name>
        <dbReference type="ChEBI" id="CHEBI:18248"/>
    </ligandPart>
</feature>
<dbReference type="PANTHER" id="PTHR24305">
    <property type="entry name" value="CYTOCHROME P450"/>
    <property type="match status" value="1"/>
</dbReference>
<name>A0A9P9WEE2_9PEZI</name>
<evidence type="ECO:0000313" key="8">
    <source>
        <dbReference type="EMBL" id="KAI1859433.1"/>
    </source>
</evidence>
<dbReference type="Proteomes" id="UP000829685">
    <property type="component" value="Unassembled WGS sequence"/>
</dbReference>
<organism evidence="8 9">
    <name type="scientific">Neoarthrinium moseri</name>
    <dbReference type="NCBI Taxonomy" id="1658444"/>
    <lineage>
        <taxon>Eukaryota</taxon>
        <taxon>Fungi</taxon>
        <taxon>Dikarya</taxon>
        <taxon>Ascomycota</taxon>
        <taxon>Pezizomycotina</taxon>
        <taxon>Sordariomycetes</taxon>
        <taxon>Xylariomycetidae</taxon>
        <taxon>Amphisphaeriales</taxon>
        <taxon>Apiosporaceae</taxon>
        <taxon>Neoarthrinium</taxon>
    </lineage>
</organism>
<dbReference type="InterPro" id="IPR050121">
    <property type="entry name" value="Cytochrome_P450_monoxygenase"/>
</dbReference>
<sequence>MAILNSLITYVFIATALFYAFTFSFRVLLHPLRKFPGPFVACLSEAYGGFYAIKKCLHLQTYKNHLKYGPVVRQGPDRLVFNSATALQTIYQNEAITKSYVYAVAQPDQHNIFTTTDKSEHRPKRKLISQVLSDHSMRRFESTMAEQIDVFLGRLLQSDSSPINMTPACRKLGLNIAGLLGFGYDLELQTDNTHIFLTDAITFGNYRVNTCMQFTPLARLKPGPIMDLFPNSLRARLMDAKHDLLSVFTDQSDLDIKNLKQQSLWTDAVFFFAAGGETIASSLAAAFFYLSRNSSCYEKLATEIRTTFRSGREISSGSRLSGCRYLRACIDEALRMSPPVPGILWREATPGIKDKPLVIDDHVIPSGTQVGVSIYSLHHNEEYFPDPFEFQPERWLVGTKSSRAAAQAAFKPFSIGSRGCAGKTMAYLEISLVLAKTLWYFNFQRTSSVCKKDLGSGISRVTQGLATENEFPIYDVFAASHDGPTLEFHPRDSLCDELTRF</sequence>
<dbReference type="Pfam" id="PF00067">
    <property type="entry name" value="p450"/>
    <property type="match status" value="1"/>
</dbReference>
<keyword evidence="9" id="KW-1185">Reference proteome</keyword>
<dbReference type="InterPro" id="IPR036396">
    <property type="entry name" value="Cyt_P450_sf"/>
</dbReference>
<comment type="cofactor">
    <cofactor evidence="1 5">
        <name>heme</name>
        <dbReference type="ChEBI" id="CHEBI:30413"/>
    </cofactor>
</comment>
<keyword evidence="4 5" id="KW-0408">Iron</keyword>
<evidence type="ECO:0000256" key="2">
    <source>
        <dbReference type="ARBA" id="ARBA00022617"/>
    </source>
</evidence>
<proteinExistence type="inferred from homology"/>
<dbReference type="InterPro" id="IPR002401">
    <property type="entry name" value="Cyt_P450_E_grp-I"/>
</dbReference>
<gene>
    <name evidence="8" type="ORF">JX265_010436</name>
</gene>
<keyword evidence="6" id="KW-0560">Oxidoreductase</keyword>
<evidence type="ECO:0000256" key="5">
    <source>
        <dbReference type="PIRSR" id="PIRSR602401-1"/>
    </source>
</evidence>
<dbReference type="SUPFAM" id="SSF48264">
    <property type="entry name" value="Cytochrome P450"/>
    <property type="match status" value="1"/>
</dbReference>
<keyword evidence="6" id="KW-0503">Monooxygenase</keyword>
<dbReference type="EMBL" id="JAFIMR010000034">
    <property type="protein sequence ID" value="KAI1859433.1"/>
    <property type="molecule type" value="Genomic_DNA"/>
</dbReference>
<evidence type="ECO:0000256" key="3">
    <source>
        <dbReference type="ARBA" id="ARBA00022723"/>
    </source>
</evidence>
<dbReference type="Gene3D" id="1.10.630.10">
    <property type="entry name" value="Cytochrome P450"/>
    <property type="match status" value="1"/>
</dbReference>
<dbReference type="InterPro" id="IPR001128">
    <property type="entry name" value="Cyt_P450"/>
</dbReference>
<keyword evidence="7" id="KW-0812">Transmembrane</keyword>
<comment type="caution">
    <text evidence="8">The sequence shown here is derived from an EMBL/GenBank/DDBJ whole genome shotgun (WGS) entry which is preliminary data.</text>
</comment>
<protein>
    <recommendedName>
        <fullName evidence="10">Cytochrome P450</fullName>
    </recommendedName>
</protein>
<evidence type="ECO:0000256" key="1">
    <source>
        <dbReference type="ARBA" id="ARBA00001971"/>
    </source>
</evidence>
<dbReference type="PRINTS" id="PR00463">
    <property type="entry name" value="EP450I"/>
</dbReference>
<dbReference type="GO" id="GO:0004497">
    <property type="term" value="F:monooxygenase activity"/>
    <property type="evidence" value="ECO:0007669"/>
    <property type="project" value="UniProtKB-KW"/>
</dbReference>
<evidence type="ECO:0000256" key="7">
    <source>
        <dbReference type="SAM" id="Phobius"/>
    </source>
</evidence>
<accession>A0A9P9WEE2</accession>
<keyword evidence="7" id="KW-1133">Transmembrane helix</keyword>